<dbReference type="SUPFAM" id="SSF51306">
    <property type="entry name" value="LexA/Signal peptidase"/>
    <property type="match status" value="1"/>
</dbReference>
<evidence type="ECO:0000259" key="4">
    <source>
        <dbReference type="PROSITE" id="PS50943"/>
    </source>
</evidence>
<dbReference type="InterPro" id="IPR010982">
    <property type="entry name" value="Lambda_DNA-bd_dom_sf"/>
</dbReference>
<dbReference type="PANTHER" id="PTHR40661">
    <property type="match status" value="1"/>
</dbReference>
<comment type="caution">
    <text evidence="5">The sequence shown here is derived from an EMBL/GenBank/DDBJ whole genome shotgun (WGS) entry which is preliminary data.</text>
</comment>
<organism evidence="5 6">
    <name type="scientific">Mucilaginibacter lappiensis</name>
    <dbReference type="NCBI Taxonomy" id="354630"/>
    <lineage>
        <taxon>Bacteria</taxon>
        <taxon>Pseudomonadati</taxon>
        <taxon>Bacteroidota</taxon>
        <taxon>Sphingobacteriia</taxon>
        <taxon>Sphingobacteriales</taxon>
        <taxon>Sphingobacteriaceae</taxon>
        <taxon>Mucilaginibacter</taxon>
    </lineage>
</organism>
<reference evidence="5 6" key="1">
    <citation type="submission" date="2020-08" db="EMBL/GenBank/DDBJ databases">
        <title>Genomic Encyclopedia of Type Strains, Phase IV (KMG-V): Genome sequencing to study the core and pangenomes of soil and plant-associated prokaryotes.</title>
        <authorList>
            <person name="Whitman W."/>
        </authorList>
    </citation>
    <scope>NUCLEOTIDE SEQUENCE [LARGE SCALE GENOMIC DNA]</scope>
    <source>
        <strain evidence="5 6">ANJLi2</strain>
    </source>
</reference>
<dbReference type="EMBL" id="JACHCB010000005">
    <property type="protein sequence ID" value="MBB6109767.1"/>
    <property type="molecule type" value="Genomic_DNA"/>
</dbReference>
<dbReference type="CDD" id="cd00093">
    <property type="entry name" value="HTH_XRE"/>
    <property type="match status" value="1"/>
</dbReference>
<keyword evidence="3" id="KW-0804">Transcription</keyword>
<gene>
    <name evidence="5" type="ORF">HDF23_002516</name>
</gene>
<keyword evidence="2" id="KW-0238">DNA-binding</keyword>
<accession>A0ABR6PJ28</accession>
<proteinExistence type="predicted"/>
<evidence type="ECO:0000256" key="2">
    <source>
        <dbReference type="ARBA" id="ARBA00023125"/>
    </source>
</evidence>
<dbReference type="InterPro" id="IPR010744">
    <property type="entry name" value="Phage_CI_N"/>
</dbReference>
<evidence type="ECO:0000256" key="1">
    <source>
        <dbReference type="ARBA" id="ARBA00023015"/>
    </source>
</evidence>
<sequence length="215" mass="24414">MEIRGITLKQALQKAKIKQEEAAIRLGISRPTLSVWCNKDYLSEDSITLVKTKLGIDLTNISEFQASDTPITNNPSINKENKGVPYFDIDFIGGFDLVFNSHQVNPSFYIDFLPFNDADYWVNVTGKSMGPLIAHGDIIALKEVKEWKRFLLEGEIYAILTDNGFRTVKIIGKGPDNDHFMLIPYNKSEDYNPQPIPKDVITHVFRVKGAIKKFF</sequence>
<dbReference type="Gene3D" id="1.10.260.40">
    <property type="entry name" value="lambda repressor-like DNA-binding domains"/>
    <property type="match status" value="1"/>
</dbReference>
<dbReference type="InterPro" id="IPR001387">
    <property type="entry name" value="Cro/C1-type_HTH"/>
</dbReference>
<dbReference type="InterPro" id="IPR015927">
    <property type="entry name" value="Peptidase_S24_S26A/B/C"/>
</dbReference>
<dbReference type="Pfam" id="PF07022">
    <property type="entry name" value="Phage_CI_repr"/>
    <property type="match status" value="1"/>
</dbReference>
<dbReference type="Proteomes" id="UP000541583">
    <property type="component" value="Unassembled WGS sequence"/>
</dbReference>
<evidence type="ECO:0000313" key="6">
    <source>
        <dbReference type="Proteomes" id="UP000541583"/>
    </source>
</evidence>
<dbReference type="Gene3D" id="2.10.109.10">
    <property type="entry name" value="Umud Fragment, subunit A"/>
    <property type="match status" value="1"/>
</dbReference>
<dbReference type="Pfam" id="PF00717">
    <property type="entry name" value="Peptidase_S24"/>
    <property type="match status" value="1"/>
</dbReference>
<keyword evidence="6" id="KW-1185">Reference proteome</keyword>
<dbReference type="PROSITE" id="PS50943">
    <property type="entry name" value="HTH_CROC1"/>
    <property type="match status" value="1"/>
</dbReference>
<keyword evidence="1" id="KW-0805">Transcription regulation</keyword>
<dbReference type="InterPro" id="IPR036286">
    <property type="entry name" value="LexA/Signal_pep-like_sf"/>
</dbReference>
<protein>
    <submittedName>
        <fullName evidence="5">Phage repressor protein C with HTH and peptisase S24 domain</fullName>
    </submittedName>
</protein>
<feature type="domain" description="HTH cro/C1-type" evidence="4">
    <location>
        <begin position="8"/>
        <end position="34"/>
    </location>
</feature>
<evidence type="ECO:0000313" key="5">
    <source>
        <dbReference type="EMBL" id="MBB6109767.1"/>
    </source>
</evidence>
<dbReference type="RefSeq" id="WP_076373545.1">
    <property type="nucleotide sequence ID" value="NZ_FTMG01000005.1"/>
</dbReference>
<evidence type="ECO:0000256" key="3">
    <source>
        <dbReference type="ARBA" id="ARBA00023163"/>
    </source>
</evidence>
<dbReference type="SUPFAM" id="SSF47413">
    <property type="entry name" value="lambda repressor-like DNA-binding domains"/>
    <property type="match status" value="1"/>
</dbReference>
<name>A0ABR6PJ28_9SPHI</name>
<dbReference type="CDD" id="cd06529">
    <property type="entry name" value="S24_LexA-like"/>
    <property type="match status" value="1"/>
</dbReference>
<dbReference type="InterPro" id="IPR039418">
    <property type="entry name" value="LexA-like"/>
</dbReference>
<dbReference type="PANTHER" id="PTHR40661:SF1">
    <property type="entry name" value="HTH CRO_C1-TYPE DOMAIN-CONTAINING PROTEIN"/>
    <property type="match status" value="1"/>
</dbReference>